<dbReference type="Gene3D" id="1.20.120.660">
    <property type="entry name" value="IL-4 antagonist (De novo design) like domain"/>
    <property type="match status" value="1"/>
</dbReference>
<reference evidence="2" key="1">
    <citation type="submission" date="2021-01" db="EMBL/GenBank/DDBJ databases">
        <authorList>
            <person name="Kaushik A."/>
        </authorList>
    </citation>
    <scope>NUCLEOTIDE SEQUENCE</scope>
    <source>
        <strain evidence="2">AG5</strain>
    </source>
</reference>
<feature type="domain" description="CHAT" evidence="1">
    <location>
        <begin position="858"/>
        <end position="1137"/>
    </location>
</feature>
<organism evidence="2 3">
    <name type="scientific">Rhizoctonia solani</name>
    <dbReference type="NCBI Taxonomy" id="456999"/>
    <lineage>
        <taxon>Eukaryota</taxon>
        <taxon>Fungi</taxon>
        <taxon>Dikarya</taxon>
        <taxon>Basidiomycota</taxon>
        <taxon>Agaricomycotina</taxon>
        <taxon>Agaricomycetes</taxon>
        <taxon>Cantharellales</taxon>
        <taxon>Ceratobasidiaceae</taxon>
        <taxon>Rhizoctonia</taxon>
    </lineage>
</organism>
<comment type="caution">
    <text evidence="2">The sequence shown here is derived from an EMBL/GenBank/DDBJ whole genome shotgun (WGS) entry which is preliminary data.</text>
</comment>
<evidence type="ECO:0000313" key="3">
    <source>
        <dbReference type="Proteomes" id="UP000663827"/>
    </source>
</evidence>
<dbReference type="Proteomes" id="UP000663827">
    <property type="component" value="Unassembled WGS sequence"/>
</dbReference>
<dbReference type="InterPro" id="IPR011990">
    <property type="entry name" value="TPR-like_helical_dom_sf"/>
</dbReference>
<dbReference type="AlphaFoldDB" id="A0A8H3DXC3"/>
<gene>
    <name evidence="2" type="ORF">RDB_LOCUS37610</name>
</gene>
<dbReference type="EMBL" id="CAJNJQ010000735">
    <property type="protein sequence ID" value="CAE7097160.1"/>
    <property type="molecule type" value="Genomic_DNA"/>
</dbReference>
<name>A0A8H3DXC3_9AGAM</name>
<evidence type="ECO:0000259" key="1">
    <source>
        <dbReference type="Pfam" id="PF12770"/>
    </source>
</evidence>
<dbReference type="SUPFAM" id="SSF81901">
    <property type="entry name" value="HCP-like"/>
    <property type="match status" value="1"/>
</dbReference>
<dbReference type="PANTHER" id="PTHR19959">
    <property type="entry name" value="KINESIN LIGHT CHAIN"/>
    <property type="match status" value="1"/>
</dbReference>
<dbReference type="InterPro" id="IPR024983">
    <property type="entry name" value="CHAT_dom"/>
</dbReference>
<protein>
    <recommendedName>
        <fullName evidence="1">CHAT domain-containing protein</fullName>
    </recommendedName>
</protein>
<dbReference type="Gene3D" id="1.25.40.10">
    <property type="entry name" value="Tetratricopeptide repeat domain"/>
    <property type="match status" value="3"/>
</dbReference>
<dbReference type="SUPFAM" id="SSF48452">
    <property type="entry name" value="TPR-like"/>
    <property type="match status" value="1"/>
</dbReference>
<dbReference type="PANTHER" id="PTHR19959:SF119">
    <property type="entry name" value="FUNGAL LIPASE-LIKE DOMAIN-CONTAINING PROTEIN"/>
    <property type="match status" value="1"/>
</dbReference>
<proteinExistence type="predicted"/>
<evidence type="ECO:0000313" key="2">
    <source>
        <dbReference type="EMBL" id="CAE7097160.1"/>
    </source>
</evidence>
<dbReference type="Pfam" id="PF12770">
    <property type="entry name" value="CHAT"/>
    <property type="match status" value="1"/>
</dbReference>
<sequence length="1137" mass="126848">MLPQTPNDHPNMRSLLIRLANAHDKRFDLLREPGDIQKAIKYRAIVLTLVPDDGGGGDVDLLNLLNALGTAHGKRYQHLGEKNDIGKAIEYLSLALELIPEGHLDLPYQLANLGLFHAYQFEHLGKQEDIEKAIEFQSRAVAVTPIEDPRWPELVERLGSLHLHRFQQLGEVKNLEHAIDYQSRALDLTPDDHPDFPRRLANLAVSQGDRFKRLGDLNDLEQAIKHETQALALTPENHPLFPSRLSNLAVSHKYRFERLGKLNDLEQAIKHQTRALALTPDDHPLLSRRLANLAVSHSNRFERLGELSDLEQAIKHETQALALTPDDHPELSSRLANLAVSHSNRFRRLGNLSDLEQAIKHGTHSLALTPDDHSQLALRLASLAVSHGTRFKRLGELGDLEYTIKYETRALALTPDDHPQLSVRLTNLAVSHRYRFERLGELEDLEQAIKHDMRALTLTPNDHPHLSIHLMSLAASHSDRFRHLGELSDLEQAIKHGAHALALIPDDHPDFSISLAHLAVFYSHRFRRLGELSDLQQAIEYESRALVAIPPDHPDSCHWYFNHAISQLDYYNHDQNPSHLQQSLTLFRSACTSLAGAPRDKFRSAHEWASRASKHDMLNPVEAYQVTIDLLPQFIWLGATADQRYQDLESVESLAVDAAHAAIASSNYSLALEWLEHGRCIVWNQNLMLRSPLDHLLASHPTLATRLQTVSAELHTASSNPRELYALSRLTSPEQAAQDHRRLAKEYEDLLAQARIQPGFEDFLQPVKTNQLMHAACNGPVIVINCHDARCDALLVLPQKPNVTHVPLPKFSSDKAKAARLELQLSVESMRLRERGAERRPIIKAGEEPGFAIGSILAVLWNDVVKPILDHLGYTKNTSTDNLPHITWCPTGAMTFLPLHAAGDYDQPRSRVFDYAISSYTPTLNTLLEATPYSINQDSRVLAVGQTATPGHARLPGTAIELESMKAHMGDKVGYTQLIDEQATTNAVLDAMEQHDWVHLACHAHQNVNDPKKSGFFLSDGVLDLDGINQRSFKGKGLAFLSACQTATGDEALPDEAVHLASGMLMAGYSSVIATMWSVSDADAPFVADQVYGQLMKKGTLENGEAGRALHDAVAGLRERVGEKQFGRWVPYIHIGS</sequence>
<accession>A0A8H3DXC3</accession>